<name>A0A9P9FSZ3_9HYPO</name>
<evidence type="ECO:0000313" key="2">
    <source>
        <dbReference type="EMBL" id="KAH7175427.1"/>
    </source>
</evidence>
<keyword evidence="3" id="KW-1185">Reference proteome</keyword>
<evidence type="ECO:0000313" key="3">
    <source>
        <dbReference type="Proteomes" id="UP000738349"/>
    </source>
</evidence>
<sequence length="295" mass="32123">MSHASAIPVEHGREVAIRPRRRIATHHAFSFYLSEQARSPDDDRCDDAVEAELSRHPGKLEGGYGGGSTGWCTLARRRGWAGNSPTTRASLTRAGERITTSKGPRSPERDALERQRLDEPPEFHMQAEIRVLGNSPLSAPARAGGEAKFLARPLGSILPSIENTISTATTTTATTAVAPRKSKIRPCPVCKKDVTANAFADHVKVHSLLTEEHGVKADRPCESCRLKNRECRIARVPGRNGLGTYRCRPCLQYHECCSYMKEVRGLSAAQGHPGTHPARAVEGRSGEAKLAPKPE</sequence>
<evidence type="ECO:0000256" key="1">
    <source>
        <dbReference type="SAM" id="MobiDB-lite"/>
    </source>
</evidence>
<gene>
    <name evidence="2" type="ORF">EDB81DRAFT_939583</name>
</gene>
<dbReference type="AlphaFoldDB" id="A0A9P9FSZ3"/>
<dbReference type="EMBL" id="JAGMUV010000001">
    <property type="protein sequence ID" value="KAH7175427.1"/>
    <property type="molecule type" value="Genomic_DNA"/>
</dbReference>
<accession>A0A9P9FSZ3</accession>
<proteinExistence type="predicted"/>
<organism evidence="2 3">
    <name type="scientific">Dactylonectria macrodidyma</name>
    <dbReference type="NCBI Taxonomy" id="307937"/>
    <lineage>
        <taxon>Eukaryota</taxon>
        <taxon>Fungi</taxon>
        <taxon>Dikarya</taxon>
        <taxon>Ascomycota</taxon>
        <taxon>Pezizomycotina</taxon>
        <taxon>Sordariomycetes</taxon>
        <taxon>Hypocreomycetidae</taxon>
        <taxon>Hypocreales</taxon>
        <taxon>Nectriaceae</taxon>
        <taxon>Dactylonectria</taxon>
    </lineage>
</organism>
<feature type="compositionally biased region" description="Basic and acidic residues" evidence="1">
    <location>
        <begin position="105"/>
        <end position="117"/>
    </location>
</feature>
<dbReference type="Proteomes" id="UP000738349">
    <property type="component" value="Unassembled WGS sequence"/>
</dbReference>
<feature type="compositionally biased region" description="Basic and acidic residues" evidence="1">
    <location>
        <begin position="279"/>
        <end position="295"/>
    </location>
</feature>
<feature type="region of interest" description="Disordered" evidence="1">
    <location>
        <begin position="268"/>
        <end position="295"/>
    </location>
</feature>
<protein>
    <submittedName>
        <fullName evidence="2">Uncharacterized protein</fullName>
    </submittedName>
</protein>
<comment type="caution">
    <text evidence="2">The sequence shown here is derived from an EMBL/GenBank/DDBJ whole genome shotgun (WGS) entry which is preliminary data.</text>
</comment>
<feature type="region of interest" description="Disordered" evidence="1">
    <location>
        <begin position="81"/>
        <end position="117"/>
    </location>
</feature>
<dbReference type="OrthoDB" id="5105352at2759"/>
<reference evidence="2" key="1">
    <citation type="journal article" date="2021" name="Nat. Commun.">
        <title>Genetic determinants of endophytism in the Arabidopsis root mycobiome.</title>
        <authorList>
            <person name="Mesny F."/>
            <person name="Miyauchi S."/>
            <person name="Thiergart T."/>
            <person name="Pickel B."/>
            <person name="Atanasova L."/>
            <person name="Karlsson M."/>
            <person name="Huettel B."/>
            <person name="Barry K.W."/>
            <person name="Haridas S."/>
            <person name="Chen C."/>
            <person name="Bauer D."/>
            <person name="Andreopoulos W."/>
            <person name="Pangilinan J."/>
            <person name="LaButti K."/>
            <person name="Riley R."/>
            <person name="Lipzen A."/>
            <person name="Clum A."/>
            <person name="Drula E."/>
            <person name="Henrissat B."/>
            <person name="Kohler A."/>
            <person name="Grigoriev I.V."/>
            <person name="Martin F.M."/>
            <person name="Hacquard S."/>
        </authorList>
    </citation>
    <scope>NUCLEOTIDE SEQUENCE</scope>
    <source>
        <strain evidence="2">MPI-CAGE-AT-0147</strain>
    </source>
</reference>